<sequence length="258" mass="26729">MPVFLSRNAKRRRKKHGEADGRTVSVTVDGKLVTMAELQSGGVLATEDGSGEGKSKQATTAGHNAHSSYMNAGTEGNDDACLQKENDAADRGASSSGSSSPGKTPQHDEGGATSSTAATNAKGGEPSKAVSKTPSTSPPSSAKDNGSSNNNNPNNINNNKSIGSGGNKHAAIAEDDNNPSLWFGSGNSLKHQAAPTSTGSASEHRRRVPSVNGAADRNLPYKTPQGQKKNFTMYRQGSLTRSRKVTWMNEGFGISSGI</sequence>
<feature type="compositionally biased region" description="Polar residues" evidence="1">
    <location>
        <begin position="56"/>
        <end position="71"/>
    </location>
</feature>
<dbReference type="VEuPathDB" id="VectorBase:AMAM017512"/>
<organism evidence="2 3">
    <name type="scientific">Anopheles maculatus</name>
    <dbReference type="NCBI Taxonomy" id="74869"/>
    <lineage>
        <taxon>Eukaryota</taxon>
        <taxon>Metazoa</taxon>
        <taxon>Ecdysozoa</taxon>
        <taxon>Arthropoda</taxon>
        <taxon>Hexapoda</taxon>
        <taxon>Insecta</taxon>
        <taxon>Pterygota</taxon>
        <taxon>Neoptera</taxon>
        <taxon>Endopterygota</taxon>
        <taxon>Diptera</taxon>
        <taxon>Nematocera</taxon>
        <taxon>Culicoidea</taxon>
        <taxon>Culicidae</taxon>
        <taxon>Anophelinae</taxon>
        <taxon>Anopheles</taxon>
        <taxon>Anopheles maculatus group</taxon>
    </lineage>
</organism>
<reference evidence="2" key="2">
    <citation type="submission" date="2020-05" db="UniProtKB">
        <authorList>
            <consortium name="EnsemblMetazoa"/>
        </authorList>
    </citation>
    <scope>IDENTIFICATION</scope>
    <source>
        <strain evidence="2">maculatus3</strain>
    </source>
</reference>
<proteinExistence type="predicted"/>
<reference evidence="3" key="1">
    <citation type="submission" date="2013-09" db="EMBL/GenBank/DDBJ databases">
        <title>The Genome Sequence of Anopheles maculatus species B.</title>
        <authorList>
            <consortium name="The Broad Institute Genomics Platform"/>
            <person name="Neafsey D.E."/>
            <person name="Besansky N."/>
            <person name="Howell P."/>
            <person name="Walton C."/>
            <person name="Young S.K."/>
            <person name="Zeng Q."/>
            <person name="Gargeya S."/>
            <person name="Fitzgerald M."/>
            <person name="Haas B."/>
            <person name="Abouelleil A."/>
            <person name="Allen A.W."/>
            <person name="Alvarado L."/>
            <person name="Arachchi H.M."/>
            <person name="Berlin A.M."/>
            <person name="Chapman S.B."/>
            <person name="Gainer-Dewar J."/>
            <person name="Goldberg J."/>
            <person name="Griggs A."/>
            <person name="Gujja S."/>
            <person name="Hansen M."/>
            <person name="Howarth C."/>
            <person name="Imamovic A."/>
            <person name="Ireland A."/>
            <person name="Larimer J."/>
            <person name="McCowan C."/>
            <person name="Murphy C."/>
            <person name="Pearson M."/>
            <person name="Poon T.W."/>
            <person name="Priest M."/>
            <person name="Roberts A."/>
            <person name="Saif S."/>
            <person name="Shea T."/>
            <person name="Sisk P."/>
            <person name="Sykes S."/>
            <person name="Wortman J."/>
            <person name="Nusbaum C."/>
            <person name="Birren B."/>
        </authorList>
    </citation>
    <scope>NUCLEOTIDE SEQUENCE [LARGE SCALE GENOMIC DNA]</scope>
    <source>
        <strain evidence="3">maculatus3</strain>
    </source>
</reference>
<protein>
    <submittedName>
        <fullName evidence="2">Uncharacterized protein</fullName>
    </submittedName>
</protein>
<dbReference type="AlphaFoldDB" id="A0A182T148"/>
<dbReference type="EnsemblMetazoa" id="AMAM017512-RA">
    <property type="protein sequence ID" value="AMAM017512-PA"/>
    <property type="gene ID" value="AMAM017512"/>
</dbReference>
<feature type="compositionally biased region" description="Polar residues" evidence="1">
    <location>
        <begin position="185"/>
        <end position="201"/>
    </location>
</feature>
<feature type="region of interest" description="Disordered" evidence="1">
    <location>
        <begin position="41"/>
        <end position="227"/>
    </location>
</feature>
<accession>A0A182T148</accession>
<evidence type="ECO:0000313" key="2">
    <source>
        <dbReference type="EnsemblMetazoa" id="AMAM017512-PA"/>
    </source>
</evidence>
<evidence type="ECO:0000256" key="1">
    <source>
        <dbReference type="SAM" id="MobiDB-lite"/>
    </source>
</evidence>
<feature type="region of interest" description="Disordered" evidence="1">
    <location>
        <begin position="1"/>
        <end position="23"/>
    </location>
</feature>
<feature type="compositionally biased region" description="Basic and acidic residues" evidence="1">
    <location>
        <begin position="81"/>
        <end position="90"/>
    </location>
</feature>
<dbReference type="Proteomes" id="UP000075901">
    <property type="component" value="Unassembled WGS sequence"/>
</dbReference>
<keyword evidence="3" id="KW-1185">Reference proteome</keyword>
<name>A0A182T148_9DIPT</name>
<evidence type="ECO:0000313" key="3">
    <source>
        <dbReference type="Proteomes" id="UP000075901"/>
    </source>
</evidence>
<feature type="compositionally biased region" description="Low complexity" evidence="1">
    <location>
        <begin position="111"/>
        <end position="162"/>
    </location>
</feature>